<feature type="transmembrane region" description="Helical" evidence="7">
    <location>
        <begin position="31"/>
        <end position="50"/>
    </location>
</feature>
<sequence>MPKGGSVLSRFRNLDAYAKTLDDFRVKTTSGAAVTIISGLLIAILVLSELSAYRTSVMKPELIVDKTRKDKLPIAFDITFPKIPCYLLSLDIMDDSGQHLSGYTHDIYKVRLDPQGNHLDTEKAKELGDQSGGANLAMQPDQPGECGSCYGAESPNENGCCNTCEEVREAYIKAGWGFSDPTIFEQCVKEGWRDKFETQSNEGCNIHGTLSVNKVRGNFHIAPGLSFQQSHMHVHDMAAYLAGGKDGHKFDFSHHINKLQFGEEISEKDKRRTAKGTPVELKNPLDNTSQNTEDFGMMYQYFLKIVSTEFRYLSGRRMYTNQYSVTEHERKIGTGHGHEGLPGVFFNLDISPMMVIYQETRPSFTSFITGVCAIVGGIFTVAGIIDSVLYRAETQFRKKMEMGKIVVPPAITGSSHLVRSPGAPMVEQHLMRDTIGPGFRRQYQSNTVRAPVRRMVTTRRAAAAERSGSSTPVSTPPAHQRKRSGMSAQSKKTSASSKLNPRTTSYEFAGPIGATGMVVGLPLVVLFFATFCDETGYPSQNFWNINAENLSKWLSWENIKANVNPWAFAWYNGFIIYLAVLAVALPGEKVNGTKLRDGRVLKYKINALSSLQTLITMNAMMFRGFGIGALGFVYDNYLSFCLASILTSFLVSAYVYWDSFKPGKLLAVGGNSGNFIYDVGFMIGRELNPRIAEFDIKYFIELRPNLIGWLIMDLCMLAKQYLDLGRVTNSMILVVAFQALYIVDALYNEQSILTTMDMTTDGFGFMLAFGNLCWVPMVYCLQARYLVAHPVDLNLFQAGIITALLLGGYYIFRGSNGEKDKFRTDPHAPSVKRELCVILLSRGTEWQTM</sequence>
<dbReference type="Pfam" id="PF01222">
    <property type="entry name" value="ERG4_ERG24"/>
    <property type="match status" value="1"/>
</dbReference>
<reference evidence="10" key="1">
    <citation type="submission" date="2020-12" db="EMBL/GenBank/DDBJ databases">
        <title>Metabolic potential, ecology and presence of endohyphal bacteria is reflected in genomic diversity of Mucoromycotina.</title>
        <authorList>
            <person name="Muszewska A."/>
            <person name="Okrasinska A."/>
            <person name="Steczkiewicz K."/>
            <person name="Drgas O."/>
            <person name="Orlowska M."/>
            <person name="Perlinska-Lenart U."/>
            <person name="Aleksandrzak-Piekarczyk T."/>
            <person name="Szatraj K."/>
            <person name="Zielenkiewicz U."/>
            <person name="Pilsyk S."/>
            <person name="Malc E."/>
            <person name="Mieczkowski P."/>
            <person name="Kruszewska J.S."/>
            <person name="Biernat P."/>
            <person name="Pawlowska J."/>
        </authorList>
    </citation>
    <scope>NUCLEOTIDE SEQUENCE</scope>
    <source>
        <strain evidence="10">WA0000067209</strain>
    </source>
</reference>
<proteinExistence type="inferred from homology"/>
<comment type="subcellular location">
    <subcellularLocation>
        <location evidence="1">Membrane</location>
        <topology evidence="1">Multi-pass membrane protein</topology>
    </subcellularLocation>
</comment>
<name>A0A8H7PXK1_MORIS</name>
<comment type="caution">
    <text evidence="10">The sequence shown here is derived from an EMBL/GenBank/DDBJ whole genome shotgun (WGS) entry which is preliminary data.</text>
</comment>
<comment type="similarity">
    <text evidence="2">Belongs to the ERGIC family.</text>
</comment>
<evidence type="ECO:0000256" key="1">
    <source>
        <dbReference type="ARBA" id="ARBA00004141"/>
    </source>
</evidence>
<feature type="transmembrane region" description="Helical" evidence="7">
    <location>
        <begin position="637"/>
        <end position="657"/>
    </location>
</feature>
<dbReference type="PANTHER" id="PTHR10984">
    <property type="entry name" value="ENDOPLASMIC RETICULUM-GOLGI INTERMEDIATE COMPARTMENT PROTEIN"/>
    <property type="match status" value="1"/>
</dbReference>
<dbReference type="GO" id="GO:0016126">
    <property type="term" value="P:sterol biosynthetic process"/>
    <property type="evidence" value="ECO:0007669"/>
    <property type="project" value="InterPro"/>
</dbReference>
<feature type="region of interest" description="Disordered" evidence="6">
    <location>
        <begin position="450"/>
        <end position="501"/>
    </location>
</feature>
<feature type="region of interest" description="Disordered" evidence="6">
    <location>
        <begin position="267"/>
        <end position="287"/>
    </location>
</feature>
<dbReference type="Proteomes" id="UP000654370">
    <property type="component" value="Unassembled WGS sequence"/>
</dbReference>
<protein>
    <submittedName>
        <fullName evidence="10">Uncharacterized protein</fullName>
    </submittedName>
</protein>
<feature type="compositionally biased region" description="Low complexity" evidence="6">
    <location>
        <begin position="450"/>
        <end position="461"/>
    </location>
</feature>
<feature type="transmembrane region" description="Helical" evidence="7">
    <location>
        <begin position="566"/>
        <end position="585"/>
    </location>
</feature>
<evidence type="ECO:0000256" key="6">
    <source>
        <dbReference type="SAM" id="MobiDB-lite"/>
    </source>
</evidence>
<dbReference type="GO" id="GO:0016628">
    <property type="term" value="F:oxidoreductase activity, acting on the CH-CH group of donors, NAD or NADP as acceptor"/>
    <property type="evidence" value="ECO:0007669"/>
    <property type="project" value="InterPro"/>
</dbReference>
<feature type="domain" description="Endoplasmic reticulum vesicle transporter C-terminal" evidence="8">
    <location>
        <begin position="149"/>
        <end position="386"/>
    </location>
</feature>
<evidence type="ECO:0000313" key="11">
    <source>
        <dbReference type="Proteomes" id="UP000654370"/>
    </source>
</evidence>
<dbReference type="GO" id="GO:0005789">
    <property type="term" value="C:endoplasmic reticulum membrane"/>
    <property type="evidence" value="ECO:0007669"/>
    <property type="project" value="TreeGrafter"/>
</dbReference>
<feature type="transmembrane region" description="Helical" evidence="7">
    <location>
        <begin position="763"/>
        <end position="781"/>
    </location>
</feature>
<accession>A0A8H7PXK1</accession>
<dbReference type="GO" id="GO:0006888">
    <property type="term" value="P:endoplasmic reticulum to Golgi vesicle-mediated transport"/>
    <property type="evidence" value="ECO:0007669"/>
    <property type="project" value="TreeGrafter"/>
</dbReference>
<dbReference type="AlphaFoldDB" id="A0A8H7PXK1"/>
<feature type="transmembrane region" description="Helical" evidence="7">
    <location>
        <begin position="793"/>
        <end position="812"/>
    </location>
</feature>
<dbReference type="Pfam" id="PF13850">
    <property type="entry name" value="ERGIC_N"/>
    <property type="match status" value="1"/>
</dbReference>
<dbReference type="PANTHER" id="PTHR10984:SF25">
    <property type="entry name" value="ENDOPLASMIC RETICULUM-GOLGI INTERMEDIATE COMPARTMENT PROTEIN 3"/>
    <property type="match status" value="1"/>
</dbReference>
<evidence type="ECO:0000259" key="9">
    <source>
        <dbReference type="Pfam" id="PF13850"/>
    </source>
</evidence>
<dbReference type="InterPro" id="IPR039542">
    <property type="entry name" value="Erv_N"/>
</dbReference>
<keyword evidence="3 7" id="KW-0812">Transmembrane</keyword>
<dbReference type="InterPro" id="IPR001171">
    <property type="entry name" value="ERG24_DHCR-like"/>
</dbReference>
<dbReference type="GO" id="GO:0006890">
    <property type="term" value="P:retrograde vesicle-mediated transport, Golgi to endoplasmic reticulum"/>
    <property type="evidence" value="ECO:0007669"/>
    <property type="project" value="TreeGrafter"/>
</dbReference>
<feature type="transmembrane region" description="Helical" evidence="7">
    <location>
        <begin position="364"/>
        <end position="390"/>
    </location>
</feature>
<organism evidence="10 11">
    <name type="scientific">Mortierella isabellina</name>
    <name type="common">Filamentous fungus</name>
    <name type="synonym">Umbelopsis isabellina</name>
    <dbReference type="NCBI Taxonomy" id="91625"/>
    <lineage>
        <taxon>Eukaryota</taxon>
        <taxon>Fungi</taxon>
        <taxon>Fungi incertae sedis</taxon>
        <taxon>Mucoromycota</taxon>
        <taxon>Mucoromycotina</taxon>
        <taxon>Umbelopsidomycetes</taxon>
        <taxon>Umbelopsidales</taxon>
        <taxon>Umbelopsidaceae</taxon>
        <taxon>Umbelopsis</taxon>
    </lineage>
</organism>
<keyword evidence="4 7" id="KW-1133">Transmembrane helix</keyword>
<evidence type="ECO:0000256" key="7">
    <source>
        <dbReference type="SAM" id="Phobius"/>
    </source>
</evidence>
<feature type="domain" description="Endoplasmic reticulum vesicle transporter N-terminal" evidence="9">
    <location>
        <begin position="11"/>
        <end position="99"/>
    </location>
</feature>
<evidence type="ECO:0000259" key="8">
    <source>
        <dbReference type="Pfam" id="PF07970"/>
    </source>
</evidence>
<dbReference type="Pfam" id="PF07970">
    <property type="entry name" value="COPIIcoated_ERV"/>
    <property type="match status" value="1"/>
</dbReference>
<evidence type="ECO:0000256" key="2">
    <source>
        <dbReference type="ARBA" id="ARBA00005648"/>
    </source>
</evidence>
<keyword evidence="5 7" id="KW-0472">Membrane</keyword>
<feature type="transmembrane region" description="Helical" evidence="7">
    <location>
        <begin position="508"/>
        <end position="531"/>
    </location>
</feature>
<feature type="compositionally biased region" description="Low complexity" evidence="6">
    <location>
        <begin position="487"/>
        <end position="498"/>
    </location>
</feature>
<gene>
    <name evidence="10" type="ORF">INT43_007045</name>
</gene>
<dbReference type="EMBL" id="JAEPQZ010000004">
    <property type="protein sequence ID" value="KAG2182118.1"/>
    <property type="molecule type" value="Genomic_DNA"/>
</dbReference>
<dbReference type="GO" id="GO:0000139">
    <property type="term" value="C:Golgi membrane"/>
    <property type="evidence" value="ECO:0007669"/>
    <property type="project" value="TreeGrafter"/>
</dbReference>
<dbReference type="InterPro" id="IPR012936">
    <property type="entry name" value="Erv_C"/>
</dbReference>
<feature type="transmembrane region" description="Helical" evidence="7">
    <location>
        <begin position="605"/>
        <end position="625"/>
    </location>
</feature>
<evidence type="ECO:0000256" key="5">
    <source>
        <dbReference type="ARBA" id="ARBA00023136"/>
    </source>
</evidence>
<keyword evidence="11" id="KW-1185">Reference proteome</keyword>
<feature type="transmembrane region" description="Helical" evidence="7">
    <location>
        <begin position="724"/>
        <end position="743"/>
    </location>
</feature>
<evidence type="ECO:0000256" key="3">
    <source>
        <dbReference type="ARBA" id="ARBA00022692"/>
    </source>
</evidence>
<dbReference type="InterPro" id="IPR045888">
    <property type="entry name" value="Erv"/>
</dbReference>
<dbReference type="OrthoDB" id="270930at2759"/>
<evidence type="ECO:0000313" key="10">
    <source>
        <dbReference type="EMBL" id="KAG2182118.1"/>
    </source>
</evidence>
<dbReference type="GO" id="GO:0030134">
    <property type="term" value="C:COPII-coated ER to Golgi transport vesicle"/>
    <property type="evidence" value="ECO:0007669"/>
    <property type="project" value="TreeGrafter"/>
</dbReference>
<evidence type="ECO:0000256" key="4">
    <source>
        <dbReference type="ARBA" id="ARBA00022989"/>
    </source>
</evidence>